<dbReference type="AlphaFoldDB" id="A0A285TT75"/>
<name>A0A285TT75_9PROT</name>
<organism evidence="2 3">
    <name type="scientific">Thalassospira xiamenensis</name>
    <dbReference type="NCBI Taxonomy" id="220697"/>
    <lineage>
        <taxon>Bacteria</taxon>
        <taxon>Pseudomonadati</taxon>
        <taxon>Pseudomonadota</taxon>
        <taxon>Alphaproteobacteria</taxon>
        <taxon>Rhodospirillales</taxon>
        <taxon>Thalassospiraceae</taxon>
        <taxon>Thalassospira</taxon>
    </lineage>
</organism>
<keyword evidence="1" id="KW-0812">Transmembrane</keyword>
<reference evidence="2 3" key="1">
    <citation type="submission" date="2017-08" db="EMBL/GenBank/DDBJ databases">
        <authorList>
            <person name="de Groot N.N."/>
        </authorList>
    </citation>
    <scope>NUCLEOTIDE SEQUENCE [LARGE SCALE GENOMIC DNA]</scope>
    <source>
        <strain evidence="2 3">USBA 78</strain>
    </source>
</reference>
<evidence type="ECO:0000313" key="2">
    <source>
        <dbReference type="EMBL" id="SOC27282.1"/>
    </source>
</evidence>
<gene>
    <name evidence="2" type="ORF">SAMN05428964_105351</name>
</gene>
<dbReference type="EMBL" id="OBMM01000005">
    <property type="protein sequence ID" value="SOC27282.1"/>
    <property type="molecule type" value="Genomic_DNA"/>
</dbReference>
<protein>
    <submittedName>
        <fullName evidence="2">Uncharacterized protein</fullName>
    </submittedName>
</protein>
<keyword evidence="1" id="KW-0472">Membrane</keyword>
<dbReference type="RefSeq" id="WP_097052890.1">
    <property type="nucleotide sequence ID" value="NZ_OBMM01000005.1"/>
</dbReference>
<dbReference type="Proteomes" id="UP000219068">
    <property type="component" value="Unassembled WGS sequence"/>
</dbReference>
<accession>A0A285TT75</accession>
<keyword evidence="1" id="KW-1133">Transmembrane helix</keyword>
<sequence>MSETQIDKLTQLVPPPGDTGRFIQEVDGPAKVSTGGQKLRVFVWAVLAIWILCVVPLLDGLSPPAPAAVTGDAYAQEEISQLGKLHANLQTTHSIMQDLLSMYHEGPTTEQSEAIKQNIQKLAFMADQSGGIALAYHKSGRASKQPVRALDEIPEAIFLINNNVIKFVLIAFKAHLRPEGEPHSATRQEYLERAYIQMEEAFSEASEMMHRVQKVIANRIGDRGVGN</sequence>
<evidence type="ECO:0000256" key="1">
    <source>
        <dbReference type="SAM" id="Phobius"/>
    </source>
</evidence>
<evidence type="ECO:0000313" key="3">
    <source>
        <dbReference type="Proteomes" id="UP000219068"/>
    </source>
</evidence>
<feature type="transmembrane region" description="Helical" evidence="1">
    <location>
        <begin position="41"/>
        <end position="58"/>
    </location>
</feature>
<proteinExistence type="predicted"/>